<evidence type="ECO:0000313" key="4">
    <source>
        <dbReference type="Proteomes" id="UP000501408"/>
    </source>
</evidence>
<dbReference type="Gene3D" id="2.40.128.270">
    <property type="match status" value="1"/>
</dbReference>
<reference evidence="3 4" key="1">
    <citation type="submission" date="2020-03" db="EMBL/GenBank/DDBJ databases">
        <title>Genome mining reveals the biosynthetic pathways of PHA and ectoines of the halophilic strain Salinivibrio costicola M318 isolated from fermented shrimp paste.</title>
        <authorList>
            <person name="Doan T.V."/>
            <person name="Tran L.T."/>
            <person name="Trieu T.A."/>
            <person name="Nguyen Q.V."/>
            <person name="Quach T.N."/>
            <person name="Phi T.Q."/>
            <person name="Kumar S."/>
        </authorList>
    </citation>
    <scope>NUCLEOTIDE SEQUENCE [LARGE SCALE GENOMIC DNA]</scope>
    <source>
        <strain evidence="3 4">M318</strain>
    </source>
</reference>
<feature type="signal peptide" evidence="1">
    <location>
        <begin position="1"/>
        <end position="17"/>
    </location>
</feature>
<dbReference type="EMBL" id="CP050266">
    <property type="protein sequence ID" value="QIR06316.1"/>
    <property type="molecule type" value="Genomic_DNA"/>
</dbReference>
<dbReference type="InterPro" id="IPR038670">
    <property type="entry name" value="HslJ-like_sf"/>
</dbReference>
<dbReference type="PANTHER" id="PTHR35535:SF1">
    <property type="entry name" value="HEAT SHOCK PROTEIN HSLJ"/>
    <property type="match status" value="1"/>
</dbReference>
<evidence type="ECO:0000259" key="2">
    <source>
        <dbReference type="Pfam" id="PF03724"/>
    </source>
</evidence>
<protein>
    <submittedName>
        <fullName evidence="3">META domain-containing protein</fullName>
    </submittedName>
</protein>
<sequence>MKKVLLVATLASIGATACSNDFTADPSNPNAITVENIAQKWQLAMVDDQAISAEGAPTLTVNTDMVASGYSGCNRYFGNAQLENSRFRIDRMASTRMACASQAMDMEFTVSDVLSDWSQINITDNQLTLANHKTTLTFKTVQNNTP</sequence>
<dbReference type="Pfam" id="PF03724">
    <property type="entry name" value="META"/>
    <property type="match status" value="1"/>
</dbReference>
<dbReference type="Proteomes" id="UP000501408">
    <property type="component" value="Chromosome 1"/>
</dbReference>
<dbReference type="PROSITE" id="PS51257">
    <property type="entry name" value="PROKAR_LIPOPROTEIN"/>
    <property type="match status" value="1"/>
</dbReference>
<gene>
    <name evidence="3" type="ORF">HBA18_07960</name>
</gene>
<proteinExistence type="predicted"/>
<evidence type="ECO:0000313" key="3">
    <source>
        <dbReference type="EMBL" id="QIR06316.1"/>
    </source>
</evidence>
<name>A0ABX6K7S8_SALCS</name>
<dbReference type="RefSeq" id="WP_167314505.1">
    <property type="nucleotide sequence ID" value="NZ_CP050266.1"/>
</dbReference>
<organism evidence="3 4">
    <name type="scientific">Salinivibrio costicola</name>
    <name type="common">Vibrio costicola</name>
    <dbReference type="NCBI Taxonomy" id="51367"/>
    <lineage>
        <taxon>Bacteria</taxon>
        <taxon>Pseudomonadati</taxon>
        <taxon>Pseudomonadota</taxon>
        <taxon>Gammaproteobacteria</taxon>
        <taxon>Vibrionales</taxon>
        <taxon>Vibrionaceae</taxon>
        <taxon>Salinivibrio</taxon>
    </lineage>
</organism>
<evidence type="ECO:0000256" key="1">
    <source>
        <dbReference type="SAM" id="SignalP"/>
    </source>
</evidence>
<dbReference type="InterPro" id="IPR053147">
    <property type="entry name" value="Hsp_HslJ-like"/>
</dbReference>
<dbReference type="PANTHER" id="PTHR35535">
    <property type="entry name" value="HEAT SHOCK PROTEIN HSLJ"/>
    <property type="match status" value="1"/>
</dbReference>
<keyword evidence="4" id="KW-1185">Reference proteome</keyword>
<dbReference type="InterPro" id="IPR005184">
    <property type="entry name" value="DUF306_Meta_HslJ"/>
</dbReference>
<feature type="domain" description="DUF306" evidence="2">
    <location>
        <begin position="38"/>
        <end position="139"/>
    </location>
</feature>
<feature type="chain" id="PRO_5045383467" evidence="1">
    <location>
        <begin position="18"/>
        <end position="146"/>
    </location>
</feature>
<keyword evidence="1" id="KW-0732">Signal</keyword>
<accession>A0ABX6K7S8</accession>